<proteinExistence type="predicted"/>
<dbReference type="InterPro" id="IPR039446">
    <property type="entry name" value="DauR-like"/>
</dbReference>
<dbReference type="AlphaFoldDB" id="A0A266N773"/>
<sequence>MVDIAFMNATADGIAALLFPDLEAVVHDLRSGQIAHIANGFSKRKVGDASLISDLPELNKGLDVIGPYEKAGLNNRSLRSISIAARGPDGQVAALLCLNFDVTVLTHVQKLLSGYVVGVQPQTRPAPLFRTDWREQLNAIVQAISVKHNVRQSDFGRAEIMLALAQARTAGLLDIRNFIDYFGEYFGISRATVYNYLKATPKE</sequence>
<dbReference type="Proteomes" id="UP000215788">
    <property type="component" value="Unassembled WGS sequence"/>
</dbReference>
<comment type="caution">
    <text evidence="2">The sequence shown here is derived from an EMBL/GenBank/DDBJ whole genome shotgun (WGS) entry which is preliminary data.</text>
</comment>
<name>A0A266N773_9PSED</name>
<gene>
    <name evidence="2" type="ORF">CJF39_16710</name>
</gene>
<protein>
    <recommendedName>
        <fullName evidence="1">YheO-like domain-containing protein</fullName>
    </recommendedName>
</protein>
<feature type="domain" description="YheO-like" evidence="1">
    <location>
        <begin position="6"/>
        <end position="110"/>
    </location>
</feature>
<accession>A0A266N773</accession>
<organism evidence="2 3">
    <name type="scientific">Pseudomonas lundensis</name>
    <dbReference type="NCBI Taxonomy" id="86185"/>
    <lineage>
        <taxon>Bacteria</taxon>
        <taxon>Pseudomonadati</taxon>
        <taxon>Pseudomonadota</taxon>
        <taxon>Gammaproteobacteria</taxon>
        <taxon>Pseudomonadales</taxon>
        <taxon>Pseudomonadaceae</taxon>
        <taxon>Pseudomonas</taxon>
    </lineage>
</organism>
<dbReference type="OrthoDB" id="9796595at2"/>
<dbReference type="PANTHER" id="PTHR35568">
    <property type="entry name" value="TRANSCRIPTIONAL REGULATOR DAUR"/>
    <property type="match status" value="1"/>
</dbReference>
<reference evidence="2 3" key="1">
    <citation type="submission" date="2017-08" db="EMBL/GenBank/DDBJ databases">
        <title>Genomic and metabolic characterisation of spoilage-associated Pseudomonas species.</title>
        <authorList>
            <person name="Stanborough T."/>
            <person name="Fegan N."/>
            <person name="Powell S.M."/>
            <person name="Singh T."/>
            <person name="Tamplin M.L."/>
            <person name="Chandry P.S."/>
        </authorList>
    </citation>
    <scope>NUCLEOTIDE SEQUENCE [LARGE SCALE GENOMIC DNA]</scope>
    <source>
        <strain evidence="2 3">L1802</strain>
    </source>
</reference>
<dbReference type="InterPro" id="IPR013559">
    <property type="entry name" value="YheO"/>
</dbReference>
<evidence type="ECO:0000313" key="3">
    <source>
        <dbReference type="Proteomes" id="UP000215788"/>
    </source>
</evidence>
<dbReference type="EMBL" id="NQKI01000028">
    <property type="protein sequence ID" value="OZY58368.1"/>
    <property type="molecule type" value="Genomic_DNA"/>
</dbReference>
<dbReference type="PANTHER" id="PTHR35568:SF1">
    <property type="entry name" value="TRANSCRIPTIONAL REGULATOR DAUR"/>
    <property type="match status" value="1"/>
</dbReference>
<evidence type="ECO:0000259" key="1">
    <source>
        <dbReference type="Pfam" id="PF08348"/>
    </source>
</evidence>
<dbReference type="Pfam" id="PF08348">
    <property type="entry name" value="PAS_6"/>
    <property type="match status" value="1"/>
</dbReference>
<evidence type="ECO:0000313" key="2">
    <source>
        <dbReference type="EMBL" id="OZY58368.1"/>
    </source>
</evidence>